<evidence type="ECO:0000256" key="3">
    <source>
        <dbReference type="ARBA" id="ARBA00023274"/>
    </source>
</evidence>
<dbReference type="Proteomes" id="UP000244855">
    <property type="component" value="Unassembled WGS sequence"/>
</dbReference>
<dbReference type="PANTHER" id="PTHR14503">
    <property type="entry name" value="MITOCHONDRIAL RIBOSOMAL PROTEIN 34 FAMILY MEMBER"/>
    <property type="match status" value="1"/>
</dbReference>
<evidence type="ECO:0000256" key="2">
    <source>
        <dbReference type="ARBA" id="ARBA00022980"/>
    </source>
</evidence>
<dbReference type="GO" id="GO:0003735">
    <property type="term" value="F:structural constituent of ribosome"/>
    <property type="evidence" value="ECO:0007669"/>
    <property type="project" value="InterPro"/>
</dbReference>
<dbReference type="InterPro" id="IPR000271">
    <property type="entry name" value="Ribosomal_bL34"/>
</dbReference>
<dbReference type="Gene3D" id="1.10.287.3980">
    <property type="match status" value="1"/>
</dbReference>
<dbReference type="STRING" id="97972.A0A2V1DI93"/>
<name>A0A2V1DI93_9PLEO</name>
<proteinExistence type="inferred from homology"/>
<evidence type="ECO:0000313" key="6">
    <source>
        <dbReference type="Proteomes" id="UP000244855"/>
    </source>
</evidence>
<keyword evidence="3" id="KW-0687">Ribonucleoprotein</keyword>
<organism evidence="5 6">
    <name type="scientific">Periconia macrospinosa</name>
    <dbReference type="NCBI Taxonomy" id="97972"/>
    <lineage>
        <taxon>Eukaryota</taxon>
        <taxon>Fungi</taxon>
        <taxon>Dikarya</taxon>
        <taxon>Ascomycota</taxon>
        <taxon>Pezizomycotina</taxon>
        <taxon>Dothideomycetes</taxon>
        <taxon>Pleosporomycetidae</taxon>
        <taxon>Pleosporales</taxon>
        <taxon>Massarineae</taxon>
        <taxon>Periconiaceae</taxon>
        <taxon>Periconia</taxon>
    </lineage>
</organism>
<keyword evidence="6" id="KW-1185">Reference proteome</keyword>
<dbReference type="GO" id="GO:0006412">
    <property type="term" value="P:translation"/>
    <property type="evidence" value="ECO:0007669"/>
    <property type="project" value="InterPro"/>
</dbReference>
<dbReference type="NCBIfam" id="TIGR01030">
    <property type="entry name" value="rpmH_bact"/>
    <property type="match status" value="1"/>
</dbReference>
<dbReference type="AlphaFoldDB" id="A0A2V1DI93"/>
<reference evidence="5 6" key="1">
    <citation type="journal article" date="2018" name="Sci. Rep.">
        <title>Comparative genomics provides insights into the lifestyle and reveals functional heterogeneity of dark septate endophytic fungi.</title>
        <authorList>
            <person name="Knapp D.G."/>
            <person name="Nemeth J.B."/>
            <person name="Barry K."/>
            <person name="Hainaut M."/>
            <person name="Henrissat B."/>
            <person name="Johnson J."/>
            <person name="Kuo A."/>
            <person name="Lim J.H.P."/>
            <person name="Lipzen A."/>
            <person name="Nolan M."/>
            <person name="Ohm R.A."/>
            <person name="Tamas L."/>
            <person name="Grigoriev I.V."/>
            <person name="Spatafora J.W."/>
            <person name="Nagy L.G."/>
            <person name="Kovacs G.M."/>
        </authorList>
    </citation>
    <scope>NUCLEOTIDE SEQUENCE [LARGE SCALE GENOMIC DNA]</scope>
    <source>
        <strain evidence="5 6">DSE2036</strain>
    </source>
</reference>
<evidence type="ECO:0000256" key="1">
    <source>
        <dbReference type="ARBA" id="ARBA00010111"/>
    </source>
</evidence>
<dbReference type="Pfam" id="PF00468">
    <property type="entry name" value="Ribosomal_L34"/>
    <property type="match status" value="1"/>
</dbReference>
<sequence length="146" mass="15902">MNAFRCLQVAARPATLRTSLLRPTTNLSTTAPATSQRSSISATRFMSLLAPRRPVLPPSSSPLTLPSPGSASSAVIPAPGALDLASKISLHPALGSTQIRCGPRDTYNPSHIVRKRRHGFLSRIRTKKGRKLLMRRLKKGRYNLSH</sequence>
<gene>
    <name evidence="5" type="ORF">DM02DRAFT_719676</name>
</gene>
<dbReference type="EMBL" id="KZ805428">
    <property type="protein sequence ID" value="PVH97798.1"/>
    <property type="molecule type" value="Genomic_DNA"/>
</dbReference>
<dbReference type="HAMAP" id="MF_00391">
    <property type="entry name" value="Ribosomal_bL34"/>
    <property type="match status" value="1"/>
</dbReference>
<dbReference type="OrthoDB" id="431691at2759"/>
<evidence type="ECO:0000256" key="4">
    <source>
        <dbReference type="ARBA" id="ARBA00035274"/>
    </source>
</evidence>
<comment type="similarity">
    <text evidence="1">Belongs to the bacterial ribosomal protein bL34 family.</text>
</comment>
<keyword evidence="2" id="KW-0689">Ribosomal protein</keyword>
<accession>A0A2V1DI93</accession>
<evidence type="ECO:0000313" key="5">
    <source>
        <dbReference type="EMBL" id="PVH97798.1"/>
    </source>
</evidence>
<protein>
    <recommendedName>
        <fullName evidence="4">Large ribosomal subunit protein bL34m</fullName>
    </recommendedName>
</protein>
<dbReference type="GO" id="GO:0005762">
    <property type="term" value="C:mitochondrial large ribosomal subunit"/>
    <property type="evidence" value="ECO:0007669"/>
    <property type="project" value="TreeGrafter"/>
</dbReference>
<dbReference type="FunFam" id="1.10.287.3980:FF:000001">
    <property type="entry name" value="Mitochondrial ribosomal protein L34"/>
    <property type="match status" value="1"/>
</dbReference>
<dbReference type="PANTHER" id="PTHR14503:SF4">
    <property type="entry name" value="LARGE RIBOSOMAL SUBUNIT PROTEIN BL34M"/>
    <property type="match status" value="1"/>
</dbReference>